<evidence type="ECO:0000313" key="2">
    <source>
        <dbReference type="Proteomes" id="UP001162031"/>
    </source>
</evidence>
<evidence type="ECO:0000313" key="1">
    <source>
        <dbReference type="EMBL" id="CAI5730746.1"/>
    </source>
</evidence>
<dbReference type="Pfam" id="PF13174">
    <property type="entry name" value="TPR_6"/>
    <property type="match status" value="1"/>
</dbReference>
<sequence length="201" mass="21975">MAHVPDDAELLRPDYRPRLGALSVAEKLAQAELLKRRGNLFVRAGDYRRALRAYAHVFAYVNGLSVAGDAMAPYAQSDAGAHLLATAAEGQQIEALQVATWANMALCHVRLGGAPHRALQCCGRVLALAPQHSKARFRQAQALAQDAQYARARAVLQALLDEEPANAAVRRELRQLQATARADAVETRAREKRVFGRMFPS</sequence>
<dbReference type="InterPro" id="IPR050754">
    <property type="entry name" value="FKBP4/5/8-like"/>
</dbReference>
<dbReference type="AlphaFoldDB" id="A0AAV0U6E1"/>
<dbReference type="InterPro" id="IPR011990">
    <property type="entry name" value="TPR-like_helical_dom_sf"/>
</dbReference>
<protein>
    <recommendedName>
        <fullName evidence="3">Tetratricopeptide repeat protein</fullName>
    </recommendedName>
</protein>
<accession>A0AAV0U6E1</accession>
<evidence type="ECO:0008006" key="3">
    <source>
        <dbReference type="Google" id="ProtNLM"/>
    </source>
</evidence>
<dbReference type="Gene3D" id="1.25.40.10">
    <property type="entry name" value="Tetratricopeptide repeat domain"/>
    <property type="match status" value="1"/>
</dbReference>
<keyword evidence="2" id="KW-1185">Reference proteome</keyword>
<dbReference type="InterPro" id="IPR019734">
    <property type="entry name" value="TPR_rpt"/>
</dbReference>
<dbReference type="SUPFAM" id="SSF48452">
    <property type="entry name" value="TPR-like"/>
    <property type="match status" value="1"/>
</dbReference>
<organism evidence="1 2">
    <name type="scientific">Hyaloperonospora brassicae</name>
    <name type="common">Brassica downy mildew</name>
    <name type="synonym">Peronospora brassicae</name>
    <dbReference type="NCBI Taxonomy" id="162125"/>
    <lineage>
        <taxon>Eukaryota</taxon>
        <taxon>Sar</taxon>
        <taxon>Stramenopiles</taxon>
        <taxon>Oomycota</taxon>
        <taxon>Peronosporomycetes</taxon>
        <taxon>Peronosporales</taxon>
        <taxon>Peronosporaceae</taxon>
        <taxon>Hyaloperonospora</taxon>
    </lineage>
</organism>
<gene>
    <name evidence="1" type="ORF">HBR001_LOCUS4958</name>
</gene>
<reference evidence="1" key="1">
    <citation type="submission" date="2022-12" db="EMBL/GenBank/DDBJ databases">
        <authorList>
            <person name="Webb A."/>
        </authorList>
    </citation>
    <scope>NUCLEOTIDE SEQUENCE</scope>
    <source>
        <strain evidence="1">Hp1</strain>
    </source>
</reference>
<dbReference type="EMBL" id="CANTFL010001052">
    <property type="protein sequence ID" value="CAI5730746.1"/>
    <property type="molecule type" value="Genomic_DNA"/>
</dbReference>
<proteinExistence type="predicted"/>
<comment type="caution">
    <text evidence="1">The sequence shown here is derived from an EMBL/GenBank/DDBJ whole genome shotgun (WGS) entry which is preliminary data.</text>
</comment>
<name>A0AAV0U6E1_HYABA</name>
<dbReference type="Proteomes" id="UP001162031">
    <property type="component" value="Unassembled WGS sequence"/>
</dbReference>
<dbReference type="PANTHER" id="PTHR46512">
    <property type="entry name" value="PEPTIDYLPROLYL ISOMERASE"/>
    <property type="match status" value="1"/>
</dbReference>
<dbReference type="SMART" id="SM00028">
    <property type="entry name" value="TPR"/>
    <property type="match status" value="3"/>
</dbReference>